<dbReference type="FunCoup" id="A0A2P6NYM1">
    <property type="interactions" value="59"/>
</dbReference>
<feature type="transmembrane region" description="Helical" evidence="8">
    <location>
        <begin position="122"/>
        <end position="145"/>
    </location>
</feature>
<feature type="compositionally biased region" description="Polar residues" evidence="7">
    <location>
        <begin position="655"/>
        <end position="677"/>
    </location>
</feature>
<feature type="compositionally biased region" description="Basic and acidic residues" evidence="7">
    <location>
        <begin position="795"/>
        <end position="809"/>
    </location>
</feature>
<name>A0A2P6NYM1_9EUKA</name>
<sequence length="978" mass="110933">MSNEVIEDIELDSKPHDRHIDVVAETASIGRQIFGYPISVMFIFANEFCERFSFYGMKAVLYMYLSTYLGFGNNEATSLYHTFVFFSYMTPLFGGIIADTKLGTSHLTALTHCKLTGKYRTILYLSLIYCLGQLVLTISAVPGVMGTPPHAWGSFIGLFLIAIGTGGIKPCVSSFGGDQIPPDRMDLLTSFFSVFYVCINSGSFVSTTLTPIFRVKVGFWLAFLVPTILLAAAIIVFWSGRKMYKKNPPGENMVLIFARVIKMGIKEKIWGRKSRYANWLDPAEKKYGRRIVKDVQSVLNIMLVFVPLPCYWALFDQTSSRWIEQARDMNGHILGLTVQPDQIPTLNPLLIMLFVPCFDRIIYPWCRKRGYNILPLRRMVYGMVLTAITFGMAGFLQIAVDGSEGVKSVSMAWQLLQYVVLTAGEVLVSISSLEFAYSQAPNTMKSVVMSIQLLTVSLGNIFVAFVAEFSPLSLRNEFFFYSILMVFFTIVFMLLTRKYAYIEPGGGNFKFKPTTSGAKELTGRRERGQMADFKSVAAQLKKLASDPANRAYIVQDKTCFVGVVNFLDERDPETVQNSLECLYNLTLLPENRPLMIQNTPNLPEKLKKMMLDYSLEHRSKQLAGNTYANLQNHLDAANQPPKAVVPPPNVATPLRDSTNLTNNSGIRTPRKSTTTGPPLSFFSDKVATTGAQTHTLTVYVKGLNSTIKPQIDQQLVSLTGVISFIVDIQRKRITIRTIRSEAEIKACLREINLKSVVVPAHMEDQENSDNGYLPEPEAGSGSWFSSLVSWGSSTVEERREAQRRTEQKKNYMSSRHIAMSDTQTERNGKTTEEAYEALISEQKRTIEELQQKLVQIQKERERSNILAEIEEEHHINHMIKYTNQLKKEKEDLAIQIEREEEYLTNTLGQKLLQLRKEKIDLENQLEQESEKISNRLQKQISELNEEKKSLEQQQEKERLEHKEEVARLMAQLEELRAK</sequence>
<dbReference type="GO" id="GO:0016020">
    <property type="term" value="C:membrane"/>
    <property type="evidence" value="ECO:0007669"/>
    <property type="project" value="UniProtKB-SubCell"/>
</dbReference>
<organism evidence="9 10">
    <name type="scientific">Planoprotostelium fungivorum</name>
    <dbReference type="NCBI Taxonomy" id="1890364"/>
    <lineage>
        <taxon>Eukaryota</taxon>
        <taxon>Amoebozoa</taxon>
        <taxon>Evosea</taxon>
        <taxon>Variosea</taxon>
        <taxon>Cavosteliida</taxon>
        <taxon>Cavosteliaceae</taxon>
        <taxon>Planoprotostelium</taxon>
    </lineage>
</organism>
<comment type="subcellular location">
    <subcellularLocation>
        <location evidence="1">Membrane</location>
        <topology evidence="1">Multi-pass membrane protein</topology>
    </subcellularLocation>
</comment>
<feature type="transmembrane region" description="Helical" evidence="8">
    <location>
        <begin position="217"/>
        <end position="238"/>
    </location>
</feature>
<evidence type="ECO:0000256" key="4">
    <source>
        <dbReference type="ARBA" id="ARBA00022989"/>
    </source>
</evidence>
<dbReference type="GO" id="GO:0022857">
    <property type="term" value="F:transmembrane transporter activity"/>
    <property type="evidence" value="ECO:0007669"/>
    <property type="project" value="InterPro"/>
</dbReference>
<feature type="transmembrane region" description="Helical" evidence="8">
    <location>
        <begin position="151"/>
        <end position="175"/>
    </location>
</feature>
<keyword evidence="3 8" id="KW-0812">Transmembrane</keyword>
<feature type="transmembrane region" description="Helical" evidence="8">
    <location>
        <begin position="447"/>
        <end position="466"/>
    </location>
</feature>
<dbReference type="STRING" id="1890364.A0A2P6NYM1"/>
<evidence type="ECO:0000256" key="5">
    <source>
        <dbReference type="ARBA" id="ARBA00023136"/>
    </source>
</evidence>
<feature type="region of interest" description="Disordered" evidence="7">
    <location>
        <begin position="795"/>
        <end position="829"/>
    </location>
</feature>
<dbReference type="CDD" id="cd17347">
    <property type="entry name" value="MFS_SLC15A1_2_like"/>
    <property type="match status" value="1"/>
</dbReference>
<reference evidence="9 10" key="1">
    <citation type="journal article" date="2018" name="Genome Biol. Evol.">
        <title>Multiple Roots of Fruiting Body Formation in Amoebozoa.</title>
        <authorList>
            <person name="Hillmann F."/>
            <person name="Forbes G."/>
            <person name="Novohradska S."/>
            <person name="Ferling I."/>
            <person name="Riege K."/>
            <person name="Groth M."/>
            <person name="Westermann M."/>
            <person name="Marz M."/>
            <person name="Spaller T."/>
            <person name="Winckler T."/>
            <person name="Schaap P."/>
            <person name="Glockner G."/>
        </authorList>
    </citation>
    <scope>NUCLEOTIDE SEQUENCE [LARGE SCALE GENOMIC DNA]</scope>
    <source>
        <strain evidence="9 10">Jena</strain>
    </source>
</reference>
<feature type="transmembrane region" description="Helical" evidence="8">
    <location>
        <begin position="415"/>
        <end position="435"/>
    </location>
</feature>
<dbReference type="SUPFAM" id="SSF48371">
    <property type="entry name" value="ARM repeat"/>
    <property type="match status" value="1"/>
</dbReference>
<keyword evidence="4 8" id="KW-1133">Transmembrane helix</keyword>
<comment type="similarity">
    <text evidence="2">Belongs to the major facilitator superfamily. Proton-dependent oligopeptide transporter (POT/PTR) (TC 2.A.17) family.</text>
</comment>
<evidence type="ECO:0000256" key="8">
    <source>
        <dbReference type="SAM" id="Phobius"/>
    </source>
</evidence>
<keyword evidence="10" id="KW-1185">Reference proteome</keyword>
<comment type="caution">
    <text evidence="9">The sequence shown here is derived from an EMBL/GenBank/DDBJ whole genome shotgun (WGS) entry which is preliminary data.</text>
</comment>
<dbReference type="InParanoid" id="A0A2P6NYM1"/>
<feature type="transmembrane region" description="Helical" evidence="8">
    <location>
        <begin position="295"/>
        <end position="314"/>
    </location>
</feature>
<dbReference type="InterPro" id="IPR016024">
    <property type="entry name" value="ARM-type_fold"/>
</dbReference>
<proteinExistence type="inferred from homology"/>
<evidence type="ECO:0000256" key="7">
    <source>
        <dbReference type="SAM" id="MobiDB-lite"/>
    </source>
</evidence>
<evidence type="ECO:0000256" key="6">
    <source>
        <dbReference type="SAM" id="Coils"/>
    </source>
</evidence>
<dbReference type="Gene3D" id="1.20.1250.20">
    <property type="entry name" value="MFS general substrate transporter like domains"/>
    <property type="match status" value="2"/>
</dbReference>
<dbReference type="PANTHER" id="PTHR11654">
    <property type="entry name" value="OLIGOPEPTIDE TRANSPORTER-RELATED"/>
    <property type="match status" value="1"/>
</dbReference>
<feature type="transmembrane region" description="Helical" evidence="8">
    <location>
        <begin position="478"/>
        <end position="495"/>
    </location>
</feature>
<dbReference type="InterPro" id="IPR000109">
    <property type="entry name" value="POT_fam"/>
</dbReference>
<evidence type="ECO:0000256" key="1">
    <source>
        <dbReference type="ARBA" id="ARBA00004141"/>
    </source>
</evidence>
<dbReference type="Pfam" id="PF00854">
    <property type="entry name" value="PTR2"/>
    <property type="match status" value="1"/>
</dbReference>
<gene>
    <name evidence="9" type="ORF">PROFUN_02332</name>
</gene>
<feature type="transmembrane region" description="Helical" evidence="8">
    <location>
        <begin position="346"/>
        <end position="366"/>
    </location>
</feature>
<dbReference type="InterPro" id="IPR036259">
    <property type="entry name" value="MFS_trans_sf"/>
</dbReference>
<keyword evidence="6" id="KW-0175">Coiled coil</keyword>
<dbReference type="Proteomes" id="UP000241769">
    <property type="component" value="Unassembled WGS sequence"/>
</dbReference>
<evidence type="ECO:0000256" key="3">
    <source>
        <dbReference type="ARBA" id="ARBA00022692"/>
    </source>
</evidence>
<protein>
    <submittedName>
        <fullName evidence="9">Uncharacterized protein</fullName>
    </submittedName>
</protein>
<dbReference type="EMBL" id="MDYQ01000006">
    <property type="protein sequence ID" value="PRP89054.1"/>
    <property type="molecule type" value="Genomic_DNA"/>
</dbReference>
<feature type="coiled-coil region" evidence="6">
    <location>
        <begin position="832"/>
        <end position="978"/>
    </location>
</feature>
<evidence type="ECO:0000313" key="10">
    <source>
        <dbReference type="Proteomes" id="UP000241769"/>
    </source>
</evidence>
<keyword evidence="5 8" id="KW-0472">Membrane</keyword>
<evidence type="ECO:0000256" key="2">
    <source>
        <dbReference type="ARBA" id="ARBA00005982"/>
    </source>
</evidence>
<feature type="transmembrane region" description="Helical" evidence="8">
    <location>
        <begin position="378"/>
        <end position="400"/>
    </location>
</feature>
<dbReference type="Pfam" id="PF09755">
    <property type="entry name" value="DUF2046"/>
    <property type="match status" value="1"/>
</dbReference>
<feature type="transmembrane region" description="Helical" evidence="8">
    <location>
        <begin position="83"/>
        <end position="102"/>
    </location>
</feature>
<evidence type="ECO:0000313" key="9">
    <source>
        <dbReference type="EMBL" id="PRP89054.1"/>
    </source>
</evidence>
<dbReference type="SUPFAM" id="SSF103473">
    <property type="entry name" value="MFS general substrate transporter"/>
    <property type="match status" value="1"/>
</dbReference>
<dbReference type="AlphaFoldDB" id="A0A2P6NYM1"/>
<feature type="transmembrane region" description="Helical" evidence="8">
    <location>
        <begin position="52"/>
        <end position="71"/>
    </location>
</feature>
<feature type="region of interest" description="Disordered" evidence="7">
    <location>
        <begin position="646"/>
        <end position="678"/>
    </location>
</feature>
<feature type="transmembrane region" description="Helical" evidence="8">
    <location>
        <begin position="187"/>
        <end position="205"/>
    </location>
</feature>
<dbReference type="OrthoDB" id="16350at2759"/>
<dbReference type="InterPro" id="IPR019152">
    <property type="entry name" value="DUF2046"/>
</dbReference>
<accession>A0A2P6NYM1</accession>